<proteinExistence type="predicted"/>
<sequence length="137" mass="15276">MGTLRRIPPPQPLPSPTRPRARNTPRRVLEANQGRWFISLSSRCVRSLSLPLSLLIRSGHFLLASPPVPRPGTLELSPRQGRRSPRARGENGGGARGGVSRTPRSVWPGSSGCTRRLTPRRGARRPRSPRWWTPAWI</sequence>
<dbReference type="EMBL" id="CM007648">
    <property type="protein sequence ID" value="ONM27673.1"/>
    <property type="molecule type" value="Genomic_DNA"/>
</dbReference>
<organism evidence="2">
    <name type="scientific">Zea mays</name>
    <name type="common">Maize</name>
    <dbReference type="NCBI Taxonomy" id="4577"/>
    <lineage>
        <taxon>Eukaryota</taxon>
        <taxon>Viridiplantae</taxon>
        <taxon>Streptophyta</taxon>
        <taxon>Embryophyta</taxon>
        <taxon>Tracheophyta</taxon>
        <taxon>Spermatophyta</taxon>
        <taxon>Magnoliopsida</taxon>
        <taxon>Liliopsida</taxon>
        <taxon>Poales</taxon>
        <taxon>Poaceae</taxon>
        <taxon>PACMAD clade</taxon>
        <taxon>Panicoideae</taxon>
        <taxon>Andropogonodae</taxon>
        <taxon>Andropogoneae</taxon>
        <taxon>Tripsacinae</taxon>
        <taxon>Zea</taxon>
    </lineage>
</organism>
<dbReference type="AlphaFoldDB" id="A0A1D6F945"/>
<accession>A0A1D6F945</accession>
<feature type="compositionally biased region" description="Basic residues" evidence="1">
    <location>
        <begin position="117"/>
        <end position="128"/>
    </location>
</feature>
<name>A0A1D6F945_MAIZE</name>
<protein>
    <submittedName>
        <fullName evidence="2">CLIP-associated protein</fullName>
    </submittedName>
</protein>
<feature type="region of interest" description="Disordered" evidence="1">
    <location>
        <begin position="65"/>
        <end position="137"/>
    </location>
</feature>
<gene>
    <name evidence="2" type="ORF">ZEAMMB73_Zm00001d007821</name>
</gene>
<feature type="compositionally biased region" description="Pro residues" evidence="1">
    <location>
        <begin position="7"/>
        <end position="17"/>
    </location>
</feature>
<reference evidence="2" key="1">
    <citation type="submission" date="2015-12" db="EMBL/GenBank/DDBJ databases">
        <title>Update maize B73 reference genome by single molecule sequencing technologies.</title>
        <authorList>
            <consortium name="Maize Genome Sequencing Project"/>
            <person name="Ware D."/>
        </authorList>
    </citation>
    <scope>NUCLEOTIDE SEQUENCE [LARGE SCALE GENOMIC DNA]</scope>
    <source>
        <tissue evidence="2">Seedling</tissue>
    </source>
</reference>
<feature type="region of interest" description="Disordered" evidence="1">
    <location>
        <begin position="1"/>
        <end position="25"/>
    </location>
</feature>
<evidence type="ECO:0000256" key="1">
    <source>
        <dbReference type="SAM" id="MobiDB-lite"/>
    </source>
</evidence>
<evidence type="ECO:0000313" key="2">
    <source>
        <dbReference type="EMBL" id="ONM27673.1"/>
    </source>
</evidence>